<dbReference type="RefSeq" id="XP_038749949.1">
    <property type="nucleotide sequence ID" value="XM_038885161.1"/>
</dbReference>
<dbReference type="InterPro" id="IPR011527">
    <property type="entry name" value="ABC1_TM_dom"/>
</dbReference>
<feature type="transmembrane region" description="Helical" evidence="10">
    <location>
        <begin position="63"/>
        <end position="85"/>
    </location>
</feature>
<dbReference type="InterPro" id="IPR044746">
    <property type="entry name" value="ABCC_6TM_D1"/>
</dbReference>
<dbReference type="GO" id="GO:0140359">
    <property type="term" value="F:ABC-type transporter activity"/>
    <property type="evidence" value="ECO:0007669"/>
    <property type="project" value="InterPro"/>
</dbReference>
<feature type="domain" description="ABC transporter" evidence="11">
    <location>
        <begin position="614"/>
        <end position="843"/>
    </location>
</feature>
<dbReference type="Pfam" id="PF00664">
    <property type="entry name" value="ABC_membrane"/>
    <property type="match status" value="1"/>
</dbReference>
<organism evidence="13 14">
    <name type="scientific">Colletotrichum karsti</name>
    <dbReference type="NCBI Taxonomy" id="1095194"/>
    <lineage>
        <taxon>Eukaryota</taxon>
        <taxon>Fungi</taxon>
        <taxon>Dikarya</taxon>
        <taxon>Ascomycota</taxon>
        <taxon>Pezizomycotina</taxon>
        <taxon>Sordariomycetes</taxon>
        <taxon>Hypocreomycetidae</taxon>
        <taxon>Glomerellales</taxon>
        <taxon>Glomerellaceae</taxon>
        <taxon>Colletotrichum</taxon>
        <taxon>Colletotrichum boninense species complex</taxon>
    </lineage>
</organism>
<dbReference type="Gene3D" id="3.40.50.300">
    <property type="entry name" value="P-loop containing nucleotide triphosphate hydrolases"/>
    <property type="match status" value="2"/>
</dbReference>
<dbReference type="InterPro" id="IPR056227">
    <property type="entry name" value="TMD0_ABC"/>
</dbReference>
<dbReference type="CDD" id="cd18579">
    <property type="entry name" value="ABC_6TM_ABCC_D1"/>
    <property type="match status" value="1"/>
</dbReference>
<keyword evidence="7 10" id="KW-1133">Transmembrane helix</keyword>
<evidence type="ECO:0000256" key="4">
    <source>
        <dbReference type="ARBA" id="ARBA00022692"/>
    </source>
</evidence>
<feature type="transmembrane region" description="Helical" evidence="10">
    <location>
        <begin position="899"/>
        <end position="917"/>
    </location>
</feature>
<evidence type="ECO:0000313" key="13">
    <source>
        <dbReference type="EMBL" id="KAF9880488.1"/>
    </source>
</evidence>
<protein>
    <submittedName>
        <fullName evidence="13">ABC transporter</fullName>
    </submittedName>
</protein>
<feature type="transmembrane region" description="Helical" evidence="10">
    <location>
        <begin position="1043"/>
        <end position="1060"/>
    </location>
</feature>
<evidence type="ECO:0000256" key="3">
    <source>
        <dbReference type="ARBA" id="ARBA00022475"/>
    </source>
</evidence>
<dbReference type="GO" id="GO:0016887">
    <property type="term" value="F:ATP hydrolysis activity"/>
    <property type="evidence" value="ECO:0007669"/>
    <property type="project" value="InterPro"/>
</dbReference>
<accession>A0A9P6ICT5</accession>
<proteinExistence type="predicted"/>
<dbReference type="Pfam" id="PF24357">
    <property type="entry name" value="TMD0_ABC"/>
    <property type="match status" value="1"/>
</dbReference>
<dbReference type="InterPro" id="IPR003593">
    <property type="entry name" value="AAA+_ATPase"/>
</dbReference>
<dbReference type="CDD" id="cd03250">
    <property type="entry name" value="ABCC_MRP_domain1"/>
    <property type="match status" value="1"/>
</dbReference>
<dbReference type="FunFam" id="1.20.1560.10:FF:000055">
    <property type="entry name" value="ABC multidrug transporter (Eurofung)"/>
    <property type="match status" value="1"/>
</dbReference>
<feature type="transmembrane region" description="Helical" evidence="10">
    <location>
        <begin position="524"/>
        <end position="548"/>
    </location>
</feature>
<evidence type="ECO:0000259" key="11">
    <source>
        <dbReference type="PROSITE" id="PS50893"/>
    </source>
</evidence>
<evidence type="ECO:0000256" key="6">
    <source>
        <dbReference type="ARBA" id="ARBA00022840"/>
    </source>
</evidence>
<evidence type="ECO:0000256" key="5">
    <source>
        <dbReference type="ARBA" id="ARBA00022741"/>
    </source>
</evidence>
<feature type="transmembrane region" description="Helical" evidence="10">
    <location>
        <begin position="130"/>
        <end position="147"/>
    </location>
</feature>
<feature type="transmembrane region" description="Helical" evidence="10">
    <location>
        <begin position="1124"/>
        <end position="1147"/>
    </location>
</feature>
<dbReference type="PROSITE" id="PS50893">
    <property type="entry name" value="ABC_TRANSPORTER_2"/>
    <property type="match status" value="2"/>
</dbReference>
<evidence type="ECO:0000256" key="8">
    <source>
        <dbReference type="ARBA" id="ARBA00023136"/>
    </source>
</evidence>
<keyword evidence="14" id="KW-1185">Reference proteome</keyword>
<feature type="compositionally biased region" description="Basic and acidic residues" evidence="9">
    <location>
        <begin position="578"/>
        <end position="587"/>
    </location>
</feature>
<feature type="transmembrane region" description="Helical" evidence="10">
    <location>
        <begin position="407"/>
        <end position="429"/>
    </location>
</feature>
<dbReference type="PROSITE" id="PS00211">
    <property type="entry name" value="ABC_TRANSPORTER_1"/>
    <property type="match status" value="2"/>
</dbReference>
<dbReference type="PANTHER" id="PTHR24223">
    <property type="entry name" value="ATP-BINDING CASSETTE SUB-FAMILY C"/>
    <property type="match status" value="1"/>
</dbReference>
<feature type="compositionally biased region" description="Polar residues" evidence="9">
    <location>
        <begin position="568"/>
        <end position="577"/>
    </location>
</feature>
<dbReference type="InterPro" id="IPR044726">
    <property type="entry name" value="ABCC_6TM_D2"/>
</dbReference>
<comment type="subcellular location">
    <subcellularLocation>
        <location evidence="1">Cell membrane</location>
        <topology evidence="1">Multi-pass membrane protein</topology>
    </subcellularLocation>
</comment>
<feature type="transmembrane region" description="Helical" evidence="10">
    <location>
        <begin position="31"/>
        <end position="51"/>
    </location>
</feature>
<feature type="transmembrane region" description="Helical" evidence="10">
    <location>
        <begin position="310"/>
        <end position="333"/>
    </location>
</feature>
<evidence type="ECO:0000313" key="14">
    <source>
        <dbReference type="Proteomes" id="UP000781932"/>
    </source>
</evidence>
<dbReference type="FunFam" id="1.20.1560.10:FF:000066">
    <property type="entry name" value="ABC multidrug transporter (Eurofung)"/>
    <property type="match status" value="1"/>
</dbReference>
<evidence type="ECO:0000256" key="2">
    <source>
        <dbReference type="ARBA" id="ARBA00022448"/>
    </source>
</evidence>
<feature type="transmembrane region" description="Helical" evidence="10">
    <location>
        <begin position="937"/>
        <end position="965"/>
    </location>
</feature>
<dbReference type="PANTHER" id="PTHR24223:SF345">
    <property type="entry name" value="ABC MULTIDRUG TRANSPORTER (EUROFUNG)"/>
    <property type="match status" value="1"/>
</dbReference>
<feature type="transmembrane region" description="Helical" evidence="10">
    <location>
        <begin position="487"/>
        <end position="512"/>
    </location>
</feature>
<dbReference type="InterPro" id="IPR036640">
    <property type="entry name" value="ABC1_TM_sf"/>
</dbReference>
<dbReference type="SUPFAM" id="SSF90123">
    <property type="entry name" value="ABC transporter transmembrane region"/>
    <property type="match status" value="2"/>
</dbReference>
<dbReference type="InterPro" id="IPR027417">
    <property type="entry name" value="P-loop_NTPase"/>
</dbReference>
<reference evidence="13" key="2">
    <citation type="submission" date="2020-11" db="EMBL/GenBank/DDBJ databases">
        <title>Whole genome sequencing of Colletotrichum sp.</title>
        <authorList>
            <person name="Li H."/>
        </authorList>
    </citation>
    <scope>NUCLEOTIDE SEQUENCE</scope>
    <source>
        <strain evidence="13">CkLH20</strain>
    </source>
</reference>
<feature type="transmembrane region" description="Helical" evidence="10">
    <location>
        <begin position="380"/>
        <end position="401"/>
    </location>
</feature>
<dbReference type="SUPFAM" id="SSF52540">
    <property type="entry name" value="P-loop containing nucleoside triphosphate hydrolases"/>
    <property type="match status" value="2"/>
</dbReference>
<evidence type="ECO:0000256" key="9">
    <source>
        <dbReference type="SAM" id="MobiDB-lite"/>
    </source>
</evidence>
<feature type="domain" description="ABC transmembrane type-1" evidence="12">
    <location>
        <begin position="279"/>
        <end position="546"/>
    </location>
</feature>
<dbReference type="InterPro" id="IPR017871">
    <property type="entry name" value="ABC_transporter-like_CS"/>
</dbReference>
<dbReference type="InterPro" id="IPR003439">
    <property type="entry name" value="ABC_transporter-like_ATP-bd"/>
</dbReference>
<dbReference type="GO" id="GO:0005886">
    <property type="term" value="C:plasma membrane"/>
    <property type="evidence" value="ECO:0007669"/>
    <property type="project" value="UniProtKB-SubCell"/>
</dbReference>
<sequence>MSSRCLNDDTFGPGVEGCRGNFDFTLRFERIFLAIIPAAVFAALSLPRIAYLSNKPRIVGAKFVQSIKLATIAVFATLQSVLLILQTTTNGSRVDGFAVSASALSFVAALFMLALSYLEHSRAPRPSILLTAYVFLQVLFDIAQTRTSWLMARTFSTQLFARLFTTSLAVKIVILLIEAQKKTRWIRWTADEHSPEETSGLFSLGVYWWLNRLFLHGYRNVLSVRDLYSLDQGMIAETMQITLDQELEKGTYRGQRYGLAKALAKALAVPLLLPVAPRIALIGFNFSQPFFIQSLLVHLQDPEAPKNTGYGLIGAAAMIYIGIAVSTALYNYFSQRSLYMSRGCLSAVIYKKTTEADITASGDAAAVTLMSTDIERIIRGFYGLHEFWANLIEVALGCWLLERQLGVSFIAPILVILVCAGVMVVAANFTGERQARWMNQIQKRVGLTANVISNMKYLRISGITAPVAEFVQKMRVEEIHYGTQFRWMLLVTALAALAPNMISPAITFAFAASRLDTTTIFTSFSFLVLLNAPLGQLFQMVPSVIAGFTCLDRIQKFLEANSRVDFRQSSLSSGSNDRTSDDTTFRDNLEGIPLRPLDKIRRQSLDSKGAAASIFIVDGSFGWTADKTVLRDITATIPSSQLTIVVGPVASGKSTLCKVLLGEVPFSSGLVSVPSQTAAIGYCEQTPFLSNGSVKDNIVGYSNFNQARYDEIIEACMLQTDLLLLPYGDDTKIGSNGIMLSGGQKQRVSLARALYLNCDLMIFDDILSGLDNDTAGEVFRRVFGLDGIIRRRKATAVLCTHAIKYLPLADHIIALGTDGTLVEEGTFADLMRDKKYVASLGVSATDSDTESESGDTSTAKDKAAPGSRPKRPPAVAAELMEKSRQTGDVKVYVHYFKSLNLYAVAVFFVGCAFYSVWNTFPTIWMKFWTEDSLHKSSAYYAGLFGMFKIFQLLSLLIAGIAQLIWMTSSSGTILHQQALKTVINAPLSFFTSTDSGVVTNLFSQDMTLIDNELSNALLNAVISGFDAVAMGAVIAVASPFMSISYPLVIALCWIVQKFYLRTSRQLRLLDLESKSPLYTHFLDTIKGVATIRAFGWTNRDIAHNQQLLDTSQRPAYLLAMIQQWLVVAMHLMVAFIAVILVALATQLRTNSGFTGASLVTLMSWGETIAMLIRFYTQLETSIGAVARIKTFAEKVKPESLESEDIEPSEEWPENGNIDLRGVSASYSGKSSLILLLLRLLDPVSTTSQNIEMDGLPFHRIDRSTLRRRIIAVPQDPVFLPDGTTVKYNLDPFNSSSDADCLSVLRTVQLSGFVEERGGLHEGMTADSLSAGQKQLFSLGRAILRRRVKDAKYKKRSGGILLLDEVSSSVDHATDRLMQEIIKEEFGRYTIVMVSHRLDMVMDFFDAVIVMDKGRVVETGSPSKLVETEGSRFGELWAIENQGRSRE</sequence>
<dbReference type="SMART" id="SM00382">
    <property type="entry name" value="AAA"/>
    <property type="match status" value="2"/>
</dbReference>
<keyword evidence="4 10" id="KW-0812">Transmembrane</keyword>
<dbReference type="Proteomes" id="UP000781932">
    <property type="component" value="Unassembled WGS sequence"/>
</dbReference>
<evidence type="ECO:0000256" key="10">
    <source>
        <dbReference type="SAM" id="Phobius"/>
    </source>
</evidence>
<dbReference type="GeneID" id="62158235"/>
<feature type="transmembrane region" description="Helical" evidence="10">
    <location>
        <begin position="97"/>
        <end position="118"/>
    </location>
</feature>
<dbReference type="GO" id="GO:0005524">
    <property type="term" value="F:ATP binding"/>
    <property type="evidence" value="ECO:0007669"/>
    <property type="project" value="UniProtKB-KW"/>
</dbReference>
<feature type="transmembrane region" description="Helical" evidence="10">
    <location>
        <begin position="159"/>
        <end position="177"/>
    </location>
</feature>
<keyword evidence="6" id="KW-0067">ATP-binding</keyword>
<evidence type="ECO:0000256" key="1">
    <source>
        <dbReference type="ARBA" id="ARBA00004651"/>
    </source>
</evidence>
<feature type="region of interest" description="Disordered" evidence="9">
    <location>
        <begin position="568"/>
        <end position="587"/>
    </location>
</feature>
<feature type="domain" description="ABC transporter" evidence="11">
    <location>
        <begin position="1172"/>
        <end position="1437"/>
    </location>
</feature>
<dbReference type="Pfam" id="PF00005">
    <property type="entry name" value="ABC_tran"/>
    <property type="match status" value="2"/>
</dbReference>
<dbReference type="CDD" id="cd18580">
    <property type="entry name" value="ABC_6TM_ABCC_D2"/>
    <property type="match status" value="1"/>
</dbReference>
<keyword evidence="8 10" id="KW-0472">Membrane</keyword>
<dbReference type="InterPro" id="IPR050173">
    <property type="entry name" value="ABC_transporter_C-like"/>
</dbReference>
<dbReference type="PROSITE" id="PS50929">
    <property type="entry name" value="ABC_TM1F"/>
    <property type="match status" value="2"/>
</dbReference>
<evidence type="ECO:0000256" key="7">
    <source>
        <dbReference type="ARBA" id="ARBA00022989"/>
    </source>
</evidence>
<feature type="region of interest" description="Disordered" evidence="9">
    <location>
        <begin position="845"/>
        <end position="873"/>
    </location>
</feature>
<keyword evidence="2" id="KW-0813">Transport</keyword>
<gene>
    <name evidence="13" type="ORF">CkaCkLH20_02442</name>
</gene>
<reference evidence="13" key="1">
    <citation type="submission" date="2020-03" db="EMBL/GenBank/DDBJ databases">
        <authorList>
            <person name="He L."/>
        </authorList>
    </citation>
    <scope>NUCLEOTIDE SEQUENCE</scope>
    <source>
        <strain evidence="13">CkLH20</strain>
    </source>
</reference>
<feature type="transmembrane region" description="Helical" evidence="10">
    <location>
        <begin position="262"/>
        <end position="286"/>
    </location>
</feature>
<dbReference type="EMBL" id="JAATWM020000005">
    <property type="protein sequence ID" value="KAF9880488.1"/>
    <property type="molecule type" value="Genomic_DNA"/>
</dbReference>
<evidence type="ECO:0000259" key="12">
    <source>
        <dbReference type="PROSITE" id="PS50929"/>
    </source>
</evidence>
<keyword evidence="3" id="KW-1003">Cell membrane</keyword>
<feature type="domain" description="ABC transmembrane type-1" evidence="12">
    <location>
        <begin position="905"/>
        <end position="1180"/>
    </location>
</feature>
<name>A0A9P6ICT5_9PEZI</name>
<dbReference type="Gene3D" id="1.20.1560.10">
    <property type="entry name" value="ABC transporter type 1, transmembrane domain"/>
    <property type="match status" value="2"/>
</dbReference>
<comment type="caution">
    <text evidence="13">The sequence shown here is derived from an EMBL/GenBank/DDBJ whole genome shotgun (WGS) entry which is preliminary data.</text>
</comment>
<dbReference type="OrthoDB" id="6500128at2759"/>
<keyword evidence="5" id="KW-0547">Nucleotide-binding</keyword>